<comment type="caution">
    <text evidence="1">The sequence shown here is derived from an EMBL/GenBank/DDBJ whole genome shotgun (WGS) entry which is preliminary data.</text>
</comment>
<sequence>MIFYGVQLRQPIKLREHLLKMAKKPVSGIILSVFQARLLKERMGMSLLIIIIAIKKMWL</sequence>
<gene>
    <name evidence="1" type="ORF">LLT3_05125</name>
</gene>
<accession>T0WTC3</accession>
<reference evidence="1 2" key="1">
    <citation type="journal article" date="2013" name="ISME J.">
        <title>Multifactorial diversity sustains microbial community stability.</title>
        <authorList>
            <person name="Erkus O."/>
            <person name="de Jager V.C."/>
            <person name="Spus M."/>
            <person name="van Alen-Boerrigter I.J."/>
            <person name="van Rijswijck I.M."/>
            <person name="Hazelwood L."/>
            <person name="Janssen P.W."/>
            <person name="van Hijum S.A."/>
            <person name="Kleerebezem M."/>
            <person name="Smid E.J."/>
        </authorList>
    </citation>
    <scope>NUCLEOTIDE SEQUENCE [LARGE SCALE GENOMIC DNA]</scope>
    <source>
        <strain evidence="1 2">TIFN3</strain>
    </source>
</reference>
<evidence type="ECO:0000313" key="1">
    <source>
        <dbReference type="EMBL" id="EQC95878.1"/>
    </source>
</evidence>
<organism evidence="1 2">
    <name type="scientific">Lactococcus cremoris subsp. cremoris TIFN3</name>
    <dbReference type="NCBI Taxonomy" id="1234873"/>
    <lineage>
        <taxon>Bacteria</taxon>
        <taxon>Bacillati</taxon>
        <taxon>Bacillota</taxon>
        <taxon>Bacilli</taxon>
        <taxon>Lactobacillales</taxon>
        <taxon>Streptococcaceae</taxon>
        <taxon>Lactococcus</taxon>
        <taxon>Lactococcus cremoris subsp. cremoris</taxon>
    </lineage>
</organism>
<name>T0WTC3_LACLC</name>
<dbReference type="Proteomes" id="UP000015664">
    <property type="component" value="Unassembled WGS sequence"/>
</dbReference>
<protein>
    <submittedName>
        <fullName evidence="1">Uncharacterized protein</fullName>
    </submittedName>
</protein>
<proteinExistence type="predicted"/>
<evidence type="ECO:0000313" key="2">
    <source>
        <dbReference type="Proteomes" id="UP000015664"/>
    </source>
</evidence>
<dbReference type="EMBL" id="ATBE01000029">
    <property type="protein sequence ID" value="EQC95878.1"/>
    <property type="molecule type" value="Genomic_DNA"/>
</dbReference>
<dbReference type="AlphaFoldDB" id="T0WTC3"/>